<evidence type="ECO:0000313" key="2">
    <source>
        <dbReference type="Proteomes" id="UP000076131"/>
    </source>
</evidence>
<organism evidence="1 2">
    <name type="scientific">Rhodanobacter thiooxydans</name>
    <dbReference type="NCBI Taxonomy" id="416169"/>
    <lineage>
        <taxon>Bacteria</taxon>
        <taxon>Pseudomonadati</taxon>
        <taxon>Pseudomonadota</taxon>
        <taxon>Gammaproteobacteria</taxon>
        <taxon>Lysobacterales</taxon>
        <taxon>Rhodanobacteraceae</taxon>
        <taxon>Rhodanobacter</taxon>
    </lineage>
</organism>
<comment type="caution">
    <text evidence="1">The sequence shown here is derived from an EMBL/GenBank/DDBJ whole genome shotgun (WGS) entry which is preliminary data.</text>
</comment>
<dbReference type="Proteomes" id="UP000076131">
    <property type="component" value="Unassembled WGS sequence"/>
</dbReference>
<reference evidence="1 2" key="1">
    <citation type="journal article" date="2016" name="MBio">
        <title>Lateral Gene Transfer in a Heavy Metal-Contaminated-Groundwater Microbial Community.</title>
        <authorList>
            <person name="Hemme C.L."/>
            <person name="Green S.J."/>
            <person name="Rishishwar L."/>
            <person name="Prakash O."/>
            <person name="Pettenato A."/>
            <person name="Chakraborty R."/>
            <person name="Deutschbauer A.M."/>
            <person name="Van Nostrand J.D."/>
            <person name="Wu L."/>
            <person name="He Z."/>
            <person name="Jordan I.K."/>
            <person name="Hazen T.C."/>
            <person name="Arkin A.P."/>
            <person name="Kostka J.E."/>
            <person name="Zhou J."/>
        </authorList>
    </citation>
    <scope>NUCLEOTIDE SEQUENCE [LARGE SCALE GENOMIC DNA]</scope>
    <source>
        <strain evidence="1 2">FW104-T7</strain>
    </source>
</reference>
<evidence type="ECO:0000313" key="1">
    <source>
        <dbReference type="EMBL" id="KZC25159.1"/>
    </source>
</evidence>
<protein>
    <submittedName>
        <fullName evidence="1">Uncharacterized protein</fullName>
    </submittedName>
</protein>
<dbReference type="EMBL" id="LVJS01000009">
    <property type="protein sequence ID" value="KZC25159.1"/>
    <property type="molecule type" value="Genomic_DNA"/>
</dbReference>
<name>A0A154QLS7_9GAMM</name>
<accession>A0A154QLS7</accession>
<keyword evidence="2" id="KW-1185">Reference proteome</keyword>
<dbReference type="AlphaFoldDB" id="A0A154QLS7"/>
<sequence>MYPGDALQAQESIQRLQSVVQDGLGSLQGGVSQLQQSMNVLQGLQVANLALSGLNLAVSAAGFVIVCRKLDKVSAQIQEQSKGIAQTLRLVGEAHDRSLLGDEARFRSLLLSAKQFCEQGDVEHLKSLVPTFHHEYQFTKLVLEKYASSAASSMSRFGEIALLQDRLMNIGLMLSHVQMRSGAPKYGQECLIGLADDISTLNKCRIEALSGDRDVASQMTVGHLAEVTSFLERGKRVVPALTYESDLIGLEIAHPGVLDQASESKEILMFAA</sequence>
<proteinExistence type="predicted"/>
<gene>
    <name evidence="1" type="ORF">RHOFW104T7_05045</name>
</gene>